<keyword evidence="2" id="KW-0378">Hydrolase</keyword>
<evidence type="ECO:0000256" key="1">
    <source>
        <dbReference type="ARBA" id="ARBA00022722"/>
    </source>
</evidence>
<dbReference type="GO" id="GO:0008408">
    <property type="term" value="F:3'-5' exonuclease activity"/>
    <property type="evidence" value="ECO:0007669"/>
    <property type="project" value="InterPro"/>
</dbReference>
<accession>A0AAD4P548</accession>
<evidence type="ECO:0000259" key="3">
    <source>
        <dbReference type="Pfam" id="PF01612"/>
    </source>
</evidence>
<keyword evidence="1" id="KW-0540">Nuclease</keyword>
<evidence type="ECO:0000256" key="2">
    <source>
        <dbReference type="ARBA" id="ARBA00022801"/>
    </source>
</evidence>
<dbReference type="GO" id="GO:0005737">
    <property type="term" value="C:cytoplasm"/>
    <property type="evidence" value="ECO:0007669"/>
    <property type="project" value="TreeGrafter"/>
</dbReference>
<dbReference type="AlphaFoldDB" id="A0AAD4P548"/>
<evidence type="ECO:0000313" key="4">
    <source>
        <dbReference type="EMBL" id="KAH6826601.1"/>
    </source>
</evidence>
<dbReference type="InterPro" id="IPR002562">
    <property type="entry name" value="3'-5'_exonuclease_dom"/>
</dbReference>
<dbReference type="GO" id="GO:0005634">
    <property type="term" value="C:nucleus"/>
    <property type="evidence" value="ECO:0007669"/>
    <property type="project" value="TreeGrafter"/>
</dbReference>
<dbReference type="PANTHER" id="PTHR13620">
    <property type="entry name" value="3-5 EXONUCLEASE"/>
    <property type="match status" value="1"/>
</dbReference>
<dbReference type="GO" id="GO:0006139">
    <property type="term" value="P:nucleobase-containing compound metabolic process"/>
    <property type="evidence" value="ECO:0007669"/>
    <property type="project" value="InterPro"/>
</dbReference>
<dbReference type="Pfam" id="PF01612">
    <property type="entry name" value="DNA_pol_A_exo1"/>
    <property type="match status" value="1"/>
</dbReference>
<feature type="domain" description="3'-5' exonuclease" evidence="3">
    <location>
        <begin position="57"/>
        <end position="198"/>
    </location>
</feature>
<dbReference type="InterPro" id="IPR036397">
    <property type="entry name" value="RNaseH_sf"/>
</dbReference>
<dbReference type="InterPro" id="IPR051132">
    <property type="entry name" value="3-5_Exonuclease_domain"/>
</dbReference>
<dbReference type="SUPFAM" id="SSF53098">
    <property type="entry name" value="Ribonuclease H-like"/>
    <property type="match status" value="1"/>
</dbReference>
<keyword evidence="5" id="KW-1185">Reference proteome</keyword>
<protein>
    <recommendedName>
        <fullName evidence="3">3'-5' exonuclease domain-containing protein</fullName>
    </recommendedName>
</protein>
<evidence type="ECO:0000313" key="5">
    <source>
        <dbReference type="Proteomes" id="UP001190926"/>
    </source>
</evidence>
<dbReference type="CDD" id="cd06141">
    <property type="entry name" value="WRN_exo"/>
    <property type="match status" value="1"/>
</dbReference>
<dbReference type="Proteomes" id="UP001190926">
    <property type="component" value="Unassembled WGS sequence"/>
</dbReference>
<dbReference type="EMBL" id="SDAM02000165">
    <property type="protein sequence ID" value="KAH6826601.1"/>
    <property type="molecule type" value="Genomic_DNA"/>
</dbReference>
<gene>
    <name evidence="4" type="ORF">C2S53_017128</name>
</gene>
<reference evidence="4 5" key="1">
    <citation type="journal article" date="2021" name="Nat. Commun.">
        <title>Incipient diploidization of the medicinal plant Perilla within 10,000 years.</title>
        <authorList>
            <person name="Zhang Y."/>
            <person name="Shen Q."/>
            <person name="Leng L."/>
            <person name="Zhang D."/>
            <person name="Chen S."/>
            <person name="Shi Y."/>
            <person name="Ning Z."/>
            <person name="Chen S."/>
        </authorList>
    </citation>
    <scope>NUCLEOTIDE SEQUENCE [LARGE SCALE GENOMIC DNA]</scope>
    <source>
        <strain evidence="5">cv. PC099</strain>
    </source>
</reference>
<organism evidence="4 5">
    <name type="scientific">Perilla frutescens var. hirtella</name>
    <name type="common">Perilla citriodora</name>
    <name type="synonym">Perilla setoyensis</name>
    <dbReference type="NCBI Taxonomy" id="608512"/>
    <lineage>
        <taxon>Eukaryota</taxon>
        <taxon>Viridiplantae</taxon>
        <taxon>Streptophyta</taxon>
        <taxon>Embryophyta</taxon>
        <taxon>Tracheophyta</taxon>
        <taxon>Spermatophyta</taxon>
        <taxon>Magnoliopsida</taxon>
        <taxon>eudicotyledons</taxon>
        <taxon>Gunneridae</taxon>
        <taxon>Pentapetalae</taxon>
        <taxon>asterids</taxon>
        <taxon>lamiids</taxon>
        <taxon>Lamiales</taxon>
        <taxon>Lamiaceae</taxon>
        <taxon>Nepetoideae</taxon>
        <taxon>Elsholtzieae</taxon>
        <taxon>Perilla</taxon>
    </lineage>
</organism>
<comment type="caution">
    <text evidence="4">The sequence shown here is derived from an EMBL/GenBank/DDBJ whole genome shotgun (WGS) entry which is preliminary data.</text>
</comment>
<dbReference type="InterPro" id="IPR012337">
    <property type="entry name" value="RNaseH-like_sf"/>
</dbReference>
<dbReference type="PANTHER" id="PTHR13620:SF121">
    <property type="entry name" value="EMB|CAB82946.1-RELATED"/>
    <property type="match status" value="1"/>
</dbReference>
<proteinExistence type="predicted"/>
<sequence>MINTHSVKFEGKTIETTVTNEAYVADDWVQSINNLLKKEGHTRIIAMCCKFIHHPISSMSNKTALLQLCFQTKCLSLQLLHMDSIPNSIKDFMSDSNTTFVGIDIQANSQKLLEEYTIRVSRVVDLHFLAKRWFPMSYKDRPSMRALAYGIVGFSMRKRGSNGRINGDWESRVLDTELLEQASVDAYTSYAIAHNLLKD</sequence>
<dbReference type="GO" id="GO:0003676">
    <property type="term" value="F:nucleic acid binding"/>
    <property type="evidence" value="ECO:0007669"/>
    <property type="project" value="InterPro"/>
</dbReference>
<dbReference type="Gene3D" id="3.30.420.10">
    <property type="entry name" value="Ribonuclease H-like superfamily/Ribonuclease H"/>
    <property type="match status" value="1"/>
</dbReference>
<name>A0AAD4P548_PERFH</name>